<dbReference type="GO" id="GO:0008270">
    <property type="term" value="F:zinc ion binding"/>
    <property type="evidence" value="ECO:0007669"/>
    <property type="project" value="UniProtKB-UniRule"/>
</dbReference>
<evidence type="ECO:0000256" key="8">
    <source>
        <dbReference type="PROSITE-ProRule" id="PRU01263"/>
    </source>
</evidence>
<comment type="caution">
    <text evidence="11">The sequence shown here is derived from an EMBL/GenBank/DDBJ whole genome shotgun (WGS) entry which is preliminary data.</text>
</comment>
<feature type="binding site" evidence="8">
    <location>
        <position position="60"/>
    </location>
    <ligand>
        <name>Zn(2+)</name>
        <dbReference type="ChEBI" id="CHEBI:29105"/>
    </ligand>
</feature>
<evidence type="ECO:0000259" key="10">
    <source>
        <dbReference type="PROSITE" id="PS51915"/>
    </source>
</evidence>
<evidence type="ECO:0000313" key="12">
    <source>
        <dbReference type="Proteomes" id="UP000789524"/>
    </source>
</evidence>
<feature type="domain" description="C2H2-type" evidence="9">
    <location>
        <begin position="539"/>
        <end position="567"/>
    </location>
</feature>
<feature type="binding site" evidence="8">
    <location>
        <position position="113"/>
    </location>
    <ligand>
        <name>Zn(2+)</name>
        <dbReference type="ChEBI" id="CHEBI:29105"/>
    </ligand>
</feature>
<keyword evidence="5 8" id="KW-0862">Zinc</keyword>
<keyword evidence="6" id="KW-0539">Nucleus</keyword>
<dbReference type="InterPro" id="IPR012934">
    <property type="entry name" value="Znf_AD"/>
</dbReference>
<dbReference type="PROSITE" id="PS00028">
    <property type="entry name" value="ZINC_FINGER_C2H2_1"/>
    <property type="match status" value="10"/>
</dbReference>
<dbReference type="Gene3D" id="3.40.1800.20">
    <property type="match status" value="1"/>
</dbReference>
<feature type="domain" description="C2H2-type" evidence="9">
    <location>
        <begin position="659"/>
        <end position="682"/>
    </location>
</feature>
<protein>
    <submittedName>
        <fullName evidence="11">(African queen) hypothetical protein</fullName>
    </submittedName>
</protein>
<dbReference type="InterPro" id="IPR013087">
    <property type="entry name" value="Znf_C2H2_type"/>
</dbReference>
<dbReference type="SUPFAM" id="SSF57716">
    <property type="entry name" value="Glucocorticoid receptor-like (DNA-binding domain)"/>
    <property type="match status" value="1"/>
</dbReference>
<dbReference type="Pfam" id="PF00096">
    <property type="entry name" value="zf-C2H2"/>
    <property type="match status" value="1"/>
</dbReference>
<evidence type="ECO:0000256" key="5">
    <source>
        <dbReference type="ARBA" id="ARBA00022833"/>
    </source>
</evidence>
<feature type="domain" description="C2H2-type" evidence="9">
    <location>
        <begin position="687"/>
        <end position="714"/>
    </location>
</feature>
<feature type="domain" description="C2H2-type" evidence="9">
    <location>
        <begin position="230"/>
        <end position="252"/>
    </location>
</feature>
<reference evidence="11" key="1">
    <citation type="submission" date="2021-09" db="EMBL/GenBank/DDBJ databases">
        <authorList>
            <person name="Martin H S."/>
        </authorList>
    </citation>
    <scope>NUCLEOTIDE SEQUENCE</scope>
</reference>
<feature type="domain" description="C2H2-type" evidence="9">
    <location>
        <begin position="570"/>
        <end position="592"/>
    </location>
</feature>
<evidence type="ECO:0000256" key="6">
    <source>
        <dbReference type="ARBA" id="ARBA00023242"/>
    </source>
</evidence>
<evidence type="ECO:0000256" key="7">
    <source>
        <dbReference type="PROSITE-ProRule" id="PRU00042"/>
    </source>
</evidence>
<dbReference type="SMART" id="SM00355">
    <property type="entry name" value="ZnF_C2H2"/>
    <property type="match status" value="12"/>
</dbReference>
<feature type="domain" description="C2H2-type" evidence="9">
    <location>
        <begin position="512"/>
        <end position="539"/>
    </location>
</feature>
<feature type="domain" description="C2H2-type" evidence="9">
    <location>
        <begin position="630"/>
        <end position="658"/>
    </location>
</feature>
<dbReference type="PANTHER" id="PTHR24376:SF235">
    <property type="entry name" value="C2H2-TYPE DOMAIN-CONTAINING PROTEIN"/>
    <property type="match status" value="1"/>
</dbReference>
<dbReference type="GO" id="GO:0001228">
    <property type="term" value="F:DNA-binding transcription activator activity, RNA polymerase II-specific"/>
    <property type="evidence" value="ECO:0007669"/>
    <property type="project" value="TreeGrafter"/>
</dbReference>
<dbReference type="GO" id="GO:0005634">
    <property type="term" value="C:nucleus"/>
    <property type="evidence" value="ECO:0007669"/>
    <property type="project" value="UniProtKB-SubCell"/>
</dbReference>
<keyword evidence="2 8" id="KW-0479">Metal-binding</keyword>
<evidence type="ECO:0000259" key="9">
    <source>
        <dbReference type="PROSITE" id="PS50157"/>
    </source>
</evidence>
<dbReference type="SMART" id="SM00868">
    <property type="entry name" value="zf-AD"/>
    <property type="match status" value="2"/>
</dbReference>
<dbReference type="Pfam" id="PF07776">
    <property type="entry name" value="zf-AD"/>
    <property type="match status" value="1"/>
</dbReference>
<feature type="binding site" evidence="8">
    <location>
        <position position="57"/>
    </location>
    <ligand>
        <name>Zn(2+)</name>
        <dbReference type="ChEBI" id="CHEBI:29105"/>
    </ligand>
</feature>
<evidence type="ECO:0000313" key="11">
    <source>
        <dbReference type="EMBL" id="CAG9572595.1"/>
    </source>
</evidence>
<dbReference type="Gene3D" id="3.30.160.60">
    <property type="entry name" value="Classic Zinc Finger"/>
    <property type="match status" value="6"/>
</dbReference>
<dbReference type="PROSITE" id="PS50157">
    <property type="entry name" value="ZINC_FINGER_C2H2_2"/>
    <property type="match status" value="8"/>
</dbReference>
<evidence type="ECO:0000256" key="3">
    <source>
        <dbReference type="ARBA" id="ARBA00022737"/>
    </source>
</evidence>
<keyword evidence="3" id="KW-0677">Repeat</keyword>
<dbReference type="InterPro" id="IPR036236">
    <property type="entry name" value="Znf_C2H2_sf"/>
</dbReference>
<name>A0A8J2QY36_9NEOP</name>
<feature type="domain" description="C2H2-type" evidence="9">
    <location>
        <begin position="715"/>
        <end position="741"/>
    </location>
</feature>
<accession>A0A8J2QY36</accession>
<sequence length="768" mass="89790">MEATFDKFKGIKTYSRVNNVKSNNQSVTVNSADKKVPLTTKNAVKFLLEGTLRLKVCRYCLSVTTNLSELDEILVIAVNGALHEVTIRDMVASFHPFKVTDDKNFPNKICSDCLNRTMNCYLFAQQCERSERSLRNCFEDMYDKFEKLDPVEPVKRRGKPKLNPNCNILYTEHNEVMNYAEPIINIINTDTVTIEDNYITELECQKCWQVLPTAESLLNHEKIHPKSMWYNCKLCGKSFVKRCHLKKHLKSHRQISNLDNNESSYKCNDCGISTDTLSDHYQHIEKHKFKDMFEHLIEGNISSFCAICMDKGLKMVELTEMVHLHGGYPALSRDLTIQNVLTATIPGIQLDSYMGNKICDNCVNHALNTYIFISKVQYVRNRLNTSITLMLDNLNIDEPESNIMVEISQELILPSIKDVDIDDSDESDYKVEVLEDEFRVNSESGSESDFKEDSIVMSNIEDQLKNVTKTYSKKVFNGFQMKNDEDSLDVCSEFLTFKKRVKTKKRSPKIRYTCPFCNKNFISDYFLKKHALKHINRTIECDLCYNQFKSKFHLFEHKKMMHLLQSQNYMTCKICGRSFESATKMKIHQKCHRYKECHLCNKYFISQKYYNIHMQRHAARFNTYRNRDEQTCSFCEKACSNENELSLHVNKVHLQIKPYSCDMCEKQYYTEYNLLSHKKLHSLPCKEICEFCNKVFKCRKNLVIHVRKHIGIKPHNCPVCRQAFYSDTIMKNHMKNYHGGKFCCRLCRTVLQSQFDLKTHINVAHSSM</sequence>
<evidence type="ECO:0000256" key="4">
    <source>
        <dbReference type="ARBA" id="ARBA00022771"/>
    </source>
</evidence>
<feature type="binding site" evidence="8">
    <location>
        <position position="110"/>
    </location>
    <ligand>
        <name>Zn(2+)</name>
        <dbReference type="ChEBI" id="CHEBI:29105"/>
    </ligand>
</feature>
<keyword evidence="4 7" id="KW-0863">Zinc-finger</keyword>
<dbReference type="PROSITE" id="PS51915">
    <property type="entry name" value="ZAD"/>
    <property type="match status" value="1"/>
</dbReference>
<dbReference type="EMBL" id="CAKASE010000068">
    <property type="protein sequence ID" value="CAG9572595.1"/>
    <property type="molecule type" value="Genomic_DNA"/>
</dbReference>
<dbReference type="PANTHER" id="PTHR24376">
    <property type="entry name" value="ZINC FINGER PROTEIN"/>
    <property type="match status" value="1"/>
</dbReference>
<feature type="domain" description="ZAD" evidence="10">
    <location>
        <begin position="55"/>
        <end position="137"/>
    </location>
</feature>
<comment type="subcellular location">
    <subcellularLocation>
        <location evidence="1">Nucleus</location>
    </subcellularLocation>
</comment>
<gene>
    <name evidence="11" type="ORF">DCHRY22_LOCUS10121</name>
</gene>
<dbReference type="Pfam" id="PF12874">
    <property type="entry name" value="zf-met"/>
    <property type="match status" value="2"/>
</dbReference>
<proteinExistence type="predicted"/>
<evidence type="ECO:0000256" key="2">
    <source>
        <dbReference type="ARBA" id="ARBA00022723"/>
    </source>
</evidence>
<dbReference type="AlphaFoldDB" id="A0A8J2QY36"/>
<dbReference type="SUPFAM" id="SSF57667">
    <property type="entry name" value="beta-beta-alpha zinc fingers"/>
    <property type="match status" value="5"/>
</dbReference>
<dbReference type="OrthoDB" id="8922241at2759"/>
<keyword evidence="12" id="KW-1185">Reference proteome</keyword>
<dbReference type="GO" id="GO:0000978">
    <property type="term" value="F:RNA polymerase II cis-regulatory region sequence-specific DNA binding"/>
    <property type="evidence" value="ECO:0007669"/>
    <property type="project" value="TreeGrafter"/>
</dbReference>
<evidence type="ECO:0000256" key="1">
    <source>
        <dbReference type="ARBA" id="ARBA00004123"/>
    </source>
</evidence>
<dbReference type="Proteomes" id="UP000789524">
    <property type="component" value="Unassembled WGS sequence"/>
</dbReference>
<organism evidence="11 12">
    <name type="scientific">Danaus chrysippus</name>
    <name type="common">African queen</name>
    <dbReference type="NCBI Taxonomy" id="151541"/>
    <lineage>
        <taxon>Eukaryota</taxon>
        <taxon>Metazoa</taxon>
        <taxon>Ecdysozoa</taxon>
        <taxon>Arthropoda</taxon>
        <taxon>Hexapoda</taxon>
        <taxon>Insecta</taxon>
        <taxon>Pterygota</taxon>
        <taxon>Neoptera</taxon>
        <taxon>Endopterygota</taxon>
        <taxon>Lepidoptera</taxon>
        <taxon>Glossata</taxon>
        <taxon>Ditrysia</taxon>
        <taxon>Papilionoidea</taxon>
        <taxon>Nymphalidae</taxon>
        <taxon>Danainae</taxon>
        <taxon>Danaini</taxon>
        <taxon>Danaina</taxon>
        <taxon>Danaus</taxon>
        <taxon>Anosia</taxon>
    </lineage>
</organism>